<comment type="caution">
    <text evidence="13">The sequence shown here is derived from an EMBL/GenBank/DDBJ whole genome shotgun (WGS) entry which is preliminary data.</text>
</comment>
<keyword evidence="5 12" id="KW-1133">Transmembrane helix</keyword>
<feature type="transmembrane region" description="Helical" evidence="12">
    <location>
        <begin position="187"/>
        <end position="210"/>
    </location>
</feature>
<protein>
    <submittedName>
        <fullName evidence="13">COX15/CtaA family protein</fullName>
    </submittedName>
</protein>
<keyword evidence="3 12" id="KW-0812">Transmembrane</keyword>
<evidence type="ECO:0000256" key="2">
    <source>
        <dbReference type="ARBA" id="ARBA00022475"/>
    </source>
</evidence>
<reference evidence="14" key="1">
    <citation type="journal article" date="2019" name="Int. J. Syst. Evol. Microbiol.">
        <title>The Global Catalogue of Microorganisms (GCM) 10K type strain sequencing project: providing services to taxonomists for standard genome sequencing and annotation.</title>
        <authorList>
            <consortium name="The Broad Institute Genomics Platform"/>
            <consortium name="The Broad Institute Genome Sequencing Center for Infectious Disease"/>
            <person name="Wu L."/>
            <person name="Ma J."/>
        </authorList>
    </citation>
    <scope>NUCLEOTIDE SEQUENCE [LARGE SCALE GENOMIC DNA]</scope>
    <source>
        <strain evidence="14">JCM 9377</strain>
    </source>
</reference>
<comment type="pathway">
    <text evidence="11">Porphyrin-containing compound metabolism.</text>
</comment>
<dbReference type="Proteomes" id="UP001501237">
    <property type="component" value="Unassembled WGS sequence"/>
</dbReference>
<keyword evidence="10" id="KW-1015">Disulfide bond</keyword>
<feature type="transmembrane region" description="Helical" evidence="12">
    <location>
        <begin position="31"/>
        <end position="50"/>
    </location>
</feature>
<dbReference type="Pfam" id="PF02628">
    <property type="entry name" value="COX15-CtaA"/>
    <property type="match status" value="1"/>
</dbReference>
<evidence type="ECO:0000256" key="4">
    <source>
        <dbReference type="ARBA" id="ARBA00022723"/>
    </source>
</evidence>
<feature type="transmembrane region" description="Helical" evidence="12">
    <location>
        <begin position="117"/>
        <end position="137"/>
    </location>
</feature>
<organism evidence="13 14">
    <name type="scientific">Actinocorallia longicatena</name>
    <dbReference type="NCBI Taxonomy" id="111803"/>
    <lineage>
        <taxon>Bacteria</taxon>
        <taxon>Bacillati</taxon>
        <taxon>Actinomycetota</taxon>
        <taxon>Actinomycetes</taxon>
        <taxon>Streptosporangiales</taxon>
        <taxon>Thermomonosporaceae</taxon>
        <taxon>Actinocorallia</taxon>
    </lineage>
</organism>
<evidence type="ECO:0000313" key="13">
    <source>
        <dbReference type="EMBL" id="GAA3231990.1"/>
    </source>
</evidence>
<keyword evidence="6" id="KW-0560">Oxidoreductase</keyword>
<feature type="transmembrane region" description="Helical" evidence="12">
    <location>
        <begin position="87"/>
        <end position="105"/>
    </location>
</feature>
<evidence type="ECO:0000256" key="5">
    <source>
        <dbReference type="ARBA" id="ARBA00022989"/>
    </source>
</evidence>
<evidence type="ECO:0000256" key="11">
    <source>
        <dbReference type="ARBA" id="ARBA00023444"/>
    </source>
</evidence>
<evidence type="ECO:0000313" key="14">
    <source>
        <dbReference type="Proteomes" id="UP001501237"/>
    </source>
</evidence>
<keyword evidence="8" id="KW-0350">Heme biosynthesis</keyword>
<keyword evidence="14" id="KW-1185">Reference proteome</keyword>
<keyword evidence="2" id="KW-1003">Cell membrane</keyword>
<accession>A0ABP6QHV6</accession>
<dbReference type="InterPro" id="IPR003780">
    <property type="entry name" value="COX15/CtaA_fam"/>
</dbReference>
<comment type="subcellular location">
    <subcellularLocation>
        <location evidence="1">Membrane</location>
        <topology evidence="1">Multi-pass membrane protein</topology>
    </subcellularLocation>
</comment>
<evidence type="ECO:0000256" key="9">
    <source>
        <dbReference type="ARBA" id="ARBA00023136"/>
    </source>
</evidence>
<keyword evidence="7" id="KW-0408">Iron</keyword>
<feature type="transmembrane region" description="Helical" evidence="12">
    <location>
        <begin position="149"/>
        <end position="167"/>
    </location>
</feature>
<dbReference type="PANTHER" id="PTHR35457">
    <property type="entry name" value="HEME A SYNTHASE"/>
    <property type="match status" value="1"/>
</dbReference>
<evidence type="ECO:0000256" key="12">
    <source>
        <dbReference type="SAM" id="Phobius"/>
    </source>
</evidence>
<dbReference type="PANTHER" id="PTHR35457:SF1">
    <property type="entry name" value="HEME A SYNTHASE"/>
    <property type="match status" value="1"/>
</dbReference>
<feature type="transmembrane region" description="Helical" evidence="12">
    <location>
        <begin position="261"/>
        <end position="282"/>
    </location>
</feature>
<feature type="transmembrane region" description="Helical" evidence="12">
    <location>
        <begin position="230"/>
        <end position="249"/>
    </location>
</feature>
<evidence type="ECO:0000256" key="1">
    <source>
        <dbReference type="ARBA" id="ARBA00004141"/>
    </source>
</evidence>
<evidence type="ECO:0000256" key="8">
    <source>
        <dbReference type="ARBA" id="ARBA00023133"/>
    </source>
</evidence>
<evidence type="ECO:0000256" key="7">
    <source>
        <dbReference type="ARBA" id="ARBA00023004"/>
    </source>
</evidence>
<evidence type="ECO:0000256" key="6">
    <source>
        <dbReference type="ARBA" id="ARBA00023002"/>
    </source>
</evidence>
<proteinExistence type="predicted"/>
<dbReference type="EMBL" id="BAAAUV010000022">
    <property type="protein sequence ID" value="GAA3231990.1"/>
    <property type="molecule type" value="Genomic_DNA"/>
</dbReference>
<evidence type="ECO:0000256" key="3">
    <source>
        <dbReference type="ARBA" id="ARBA00022692"/>
    </source>
</evidence>
<gene>
    <name evidence="13" type="ORF">GCM10010468_63490</name>
</gene>
<dbReference type="InterPro" id="IPR050450">
    <property type="entry name" value="COX15/CtaA_HemeA_synthase"/>
</dbReference>
<evidence type="ECO:0000256" key="10">
    <source>
        <dbReference type="ARBA" id="ARBA00023157"/>
    </source>
</evidence>
<keyword evidence="4" id="KW-0479">Metal-binding</keyword>
<keyword evidence="9 12" id="KW-0472">Membrane</keyword>
<feature type="transmembrane region" description="Helical" evidence="12">
    <location>
        <begin position="302"/>
        <end position="322"/>
    </location>
</feature>
<sequence length="335" mass="35908">MAATILESPKKNLLSRTVGAVWNPTAGSMRFLALLGVIVNAGIIFSGGAVRLTKSGLGCPTWPQCTGDSLVPTHNPEHSAVNMAIEFTNRTLTFLVLAVGVAVFVAARRMSPRRRDLVRLAMLQPLGVVAQAVWGGVTVLTKLNPATVAAHYMLSTLMIFLAFWLYVRTGEGDGPVRRLTGPRIRRLTLTLVGVVVTLLAAGTIVTGSGPHAGDDQARRFGFSIDHVAKIHALLAWAVVALTVVLIIVLHRTGADARIRRAGRLLLAAVLLQGLIGYAQYFLFAYVSENPGHDTLTAVQTNFVGVHMLGSALMWIATLHVLFSERTRPEAAATAR</sequence>
<name>A0ABP6QHV6_9ACTN</name>